<comment type="caution">
    <text evidence="17">The sequence shown here is derived from an EMBL/GenBank/DDBJ whole genome shotgun (WGS) entry which is preliminary data.</text>
</comment>
<dbReference type="Gene3D" id="2.60.120.200">
    <property type="match status" value="1"/>
</dbReference>
<evidence type="ECO:0000256" key="4">
    <source>
        <dbReference type="ARBA" id="ARBA00022475"/>
    </source>
</evidence>
<dbReference type="SUPFAM" id="SSF56436">
    <property type="entry name" value="C-type lectin-like"/>
    <property type="match status" value="1"/>
</dbReference>
<accession>A0AAE1PZN7</accession>
<keyword evidence="11 14" id="KW-1015">Disulfide bond</keyword>
<keyword evidence="6" id="KW-0732">Signal</keyword>
<reference evidence="17" key="1">
    <citation type="submission" date="2023-11" db="EMBL/GenBank/DDBJ databases">
        <title>Genome assemblies of two species of porcelain crab, Petrolisthes cinctipes and Petrolisthes manimaculis (Anomura: Porcellanidae).</title>
        <authorList>
            <person name="Angst P."/>
        </authorList>
    </citation>
    <scope>NUCLEOTIDE SEQUENCE</scope>
    <source>
        <strain evidence="17">PB745_02</strain>
        <tissue evidence="17">Gill</tissue>
    </source>
</reference>
<evidence type="ECO:0000313" key="18">
    <source>
        <dbReference type="Proteomes" id="UP001292094"/>
    </source>
</evidence>
<dbReference type="Gene3D" id="1.20.58.390">
    <property type="entry name" value="Neurotransmitter-gated ion-channel transmembrane domain"/>
    <property type="match status" value="1"/>
</dbReference>
<dbReference type="PROSITE" id="PS01209">
    <property type="entry name" value="LDLRA_1"/>
    <property type="match status" value="1"/>
</dbReference>
<dbReference type="SUPFAM" id="SSF90112">
    <property type="entry name" value="Neurotransmitter-gated ion-channel transmembrane pore"/>
    <property type="match status" value="1"/>
</dbReference>
<evidence type="ECO:0000256" key="9">
    <source>
        <dbReference type="ARBA" id="ARBA00023065"/>
    </source>
</evidence>
<feature type="transmembrane region" description="Helical" evidence="15">
    <location>
        <begin position="773"/>
        <end position="792"/>
    </location>
</feature>
<evidence type="ECO:0000256" key="2">
    <source>
        <dbReference type="ARBA" id="ARBA00004236"/>
    </source>
</evidence>
<gene>
    <name evidence="17" type="ORF">Pmani_011246</name>
</gene>
<evidence type="ECO:0000256" key="3">
    <source>
        <dbReference type="ARBA" id="ARBA00022448"/>
    </source>
</evidence>
<dbReference type="InterPro" id="IPR006028">
    <property type="entry name" value="GABAA/Glycine_rcpt"/>
</dbReference>
<evidence type="ECO:0000259" key="16">
    <source>
        <dbReference type="PROSITE" id="PS50041"/>
    </source>
</evidence>
<comment type="subcellular location">
    <subcellularLocation>
        <location evidence="2">Cell membrane</location>
    </subcellularLocation>
    <subcellularLocation>
        <location evidence="1">Membrane</location>
        <topology evidence="1">Multi-pass membrane protein</topology>
    </subcellularLocation>
</comment>
<keyword evidence="13" id="KW-0407">Ion channel</keyword>
<keyword evidence="18" id="KW-1185">Reference proteome</keyword>
<dbReference type="Proteomes" id="UP001292094">
    <property type="component" value="Unassembled WGS sequence"/>
</dbReference>
<dbReference type="EMBL" id="JAWZYT010000901">
    <property type="protein sequence ID" value="KAK4317685.1"/>
    <property type="molecule type" value="Genomic_DNA"/>
</dbReference>
<dbReference type="SUPFAM" id="SSF57424">
    <property type="entry name" value="LDL receptor-like module"/>
    <property type="match status" value="1"/>
</dbReference>
<dbReference type="InterPro" id="IPR036734">
    <property type="entry name" value="Neur_chan_lig-bd_sf"/>
</dbReference>
<dbReference type="CDD" id="cd00037">
    <property type="entry name" value="CLECT"/>
    <property type="match status" value="1"/>
</dbReference>
<evidence type="ECO:0000256" key="8">
    <source>
        <dbReference type="ARBA" id="ARBA00022989"/>
    </source>
</evidence>
<dbReference type="SUPFAM" id="SSF49899">
    <property type="entry name" value="Concanavalin A-like lectins/glucanases"/>
    <property type="match status" value="1"/>
</dbReference>
<dbReference type="InterPro" id="IPR023415">
    <property type="entry name" value="LDLR_class-A_CS"/>
</dbReference>
<dbReference type="Pfam" id="PF02932">
    <property type="entry name" value="Neur_chan_memb"/>
    <property type="match status" value="1"/>
</dbReference>
<dbReference type="PROSITE" id="PS50041">
    <property type="entry name" value="C_TYPE_LECTIN_2"/>
    <property type="match status" value="1"/>
</dbReference>
<feature type="disulfide bond" evidence="14">
    <location>
        <begin position="459"/>
        <end position="477"/>
    </location>
</feature>
<evidence type="ECO:0000256" key="7">
    <source>
        <dbReference type="ARBA" id="ARBA00022737"/>
    </source>
</evidence>
<dbReference type="Gene3D" id="3.10.100.10">
    <property type="entry name" value="Mannose-Binding Protein A, subunit A"/>
    <property type="match status" value="1"/>
</dbReference>
<feature type="transmembrane region" description="Helical" evidence="15">
    <location>
        <begin position="713"/>
        <end position="732"/>
    </location>
</feature>
<dbReference type="PANTHER" id="PTHR18945">
    <property type="entry name" value="NEUROTRANSMITTER GATED ION CHANNEL"/>
    <property type="match status" value="1"/>
</dbReference>
<dbReference type="FunFam" id="4.10.400.10:FF:000034">
    <property type="entry name" value="Low-density lipoprotein receptor-related protein 2"/>
    <property type="match status" value="1"/>
</dbReference>
<dbReference type="InterPro" id="IPR016186">
    <property type="entry name" value="C-type_lectin-like/link_sf"/>
</dbReference>
<dbReference type="GO" id="GO:0005254">
    <property type="term" value="F:chloride channel activity"/>
    <property type="evidence" value="ECO:0007669"/>
    <property type="project" value="UniProtKB-ARBA"/>
</dbReference>
<keyword evidence="3" id="KW-0813">Transport</keyword>
<sequence length="874" mass="100955">MRLPSLQYLQLIVSISPPLLLVPDSCFGVKVLSFQEDGIATESSVGIYQGELSRNNHIYSFTFCMRFKIFYLHQRGTIFFLYDTVEDKCWMLRGEVWVDKLRVAISQTVHFMPLDNQLWTLRWYHLCFTLDHTTTLIQTFLDGEKVEQSYYTDDRPVFGDFAAVGNGQAPEDSYSGDITQVNVWDRVLSDDDIRGMAQCKSDPKGNFISWEAGWKLNNATSYDQPLAKFCQVEEEKIYFWFPEVSDYVGQYVCEALGTHLPHVTSLEEAEDLYHQSEVRWPESDHCPLYYWSSLNDRAKENVWVASYDKKLIDNSSYWGPDEPNGYRYENCAAVKRVGLIDDDCAWDRCALCIFTEPQRFSFLGSCEPELRNVYFVAYQEEYGGLVFKSYGVYHIKKENGTWVYIDTVKDYTIARMEHFVPHFPMGRRVWRLEREVCGQESGGRREMLLTPCQHHQYTCDDGTCIPHHYRCDLKYDCRDRSDEMECELISFPSDYHQHLPPRVPGKEDSKLPVIIKFIIKSIDVETVKMSMKLSYEIEMSWFDNRLNYFNLKTNDSLNSPRLDTMRKLWSPLVKLLNTDTIDSSLLADDATTLVRRLVPSLGRDDGAAAEVDIYSGEENPLSVSRKYSTVYACSFDLTLYPFDNQYCDVHLQIVSGQVSFLDVHPNSSVVYLGGTVLNEYKIGTLQVFLEKEYEPGEARIRVPMTRLFGNSILTIYIPSLILTIISYLTFFFRTSIFDVRVMVALTSLLVLATLFAQASSSLPKTSYFKMVDIWLLFCVGITFLVIIFHVLIDNRFVTEMSTTNNKGQQQQQQQSKVKAFHDPTGFREVLLGLRGRFRWSPNNMTVSQLESLAKIFNMVLIVGFIIGYLSYILG</sequence>
<keyword evidence="12" id="KW-0325">Glycoprotein</keyword>
<evidence type="ECO:0000256" key="1">
    <source>
        <dbReference type="ARBA" id="ARBA00004141"/>
    </source>
</evidence>
<dbReference type="Gene3D" id="4.10.400.10">
    <property type="entry name" value="Low-density Lipoprotein Receptor"/>
    <property type="match status" value="1"/>
</dbReference>
<keyword evidence="10 15" id="KW-0472">Membrane</keyword>
<protein>
    <recommendedName>
        <fullName evidence="16">C-type lectin domain-containing protein</fullName>
    </recommendedName>
</protein>
<dbReference type="Gene3D" id="2.70.170.10">
    <property type="entry name" value="Neurotransmitter-gated ion-channel ligand-binding domain"/>
    <property type="match status" value="1"/>
</dbReference>
<dbReference type="InterPro" id="IPR018000">
    <property type="entry name" value="Neurotransmitter_ion_chnl_CS"/>
</dbReference>
<dbReference type="GO" id="GO:0004888">
    <property type="term" value="F:transmembrane signaling receptor activity"/>
    <property type="evidence" value="ECO:0007669"/>
    <property type="project" value="InterPro"/>
</dbReference>
<dbReference type="InterPro" id="IPR036719">
    <property type="entry name" value="Neuro-gated_channel_TM_sf"/>
</dbReference>
<dbReference type="InterPro" id="IPR038050">
    <property type="entry name" value="Neuro_actylchol_rec"/>
</dbReference>
<dbReference type="GO" id="GO:0005886">
    <property type="term" value="C:plasma membrane"/>
    <property type="evidence" value="ECO:0007669"/>
    <property type="project" value="UniProtKB-SubCell"/>
</dbReference>
<dbReference type="GO" id="GO:0005230">
    <property type="term" value="F:extracellular ligand-gated monoatomic ion channel activity"/>
    <property type="evidence" value="ECO:0007669"/>
    <property type="project" value="InterPro"/>
</dbReference>
<feature type="disulfide bond" evidence="14">
    <location>
        <begin position="452"/>
        <end position="464"/>
    </location>
</feature>
<keyword evidence="7" id="KW-0677">Repeat</keyword>
<dbReference type="SMART" id="SM00159">
    <property type="entry name" value="PTX"/>
    <property type="match status" value="1"/>
</dbReference>
<dbReference type="InterPro" id="IPR016187">
    <property type="entry name" value="CTDL_fold"/>
</dbReference>
<evidence type="ECO:0000256" key="13">
    <source>
        <dbReference type="ARBA" id="ARBA00023303"/>
    </source>
</evidence>
<dbReference type="SUPFAM" id="SSF63712">
    <property type="entry name" value="Nicotinic receptor ligand binding domain-like"/>
    <property type="match status" value="1"/>
</dbReference>
<dbReference type="InterPro" id="IPR006201">
    <property type="entry name" value="Neur_channel"/>
</dbReference>
<dbReference type="SMART" id="SM00192">
    <property type="entry name" value="LDLa"/>
    <property type="match status" value="1"/>
</dbReference>
<dbReference type="CDD" id="cd00112">
    <property type="entry name" value="LDLa"/>
    <property type="match status" value="1"/>
</dbReference>
<evidence type="ECO:0000256" key="14">
    <source>
        <dbReference type="PROSITE-ProRule" id="PRU00124"/>
    </source>
</evidence>
<dbReference type="Pfam" id="PF02931">
    <property type="entry name" value="Neur_chan_LBD"/>
    <property type="match status" value="1"/>
</dbReference>
<dbReference type="InterPro" id="IPR001304">
    <property type="entry name" value="C-type_lectin-like"/>
</dbReference>
<evidence type="ECO:0000256" key="5">
    <source>
        <dbReference type="ARBA" id="ARBA00022692"/>
    </source>
</evidence>
<keyword evidence="5 15" id="KW-0812">Transmembrane</keyword>
<dbReference type="InterPro" id="IPR006029">
    <property type="entry name" value="Neurotrans-gated_channel_TM"/>
</dbReference>
<dbReference type="AlphaFoldDB" id="A0AAE1PZN7"/>
<evidence type="ECO:0000256" key="15">
    <source>
        <dbReference type="SAM" id="Phobius"/>
    </source>
</evidence>
<feature type="domain" description="C-type lectin" evidence="16">
    <location>
        <begin position="253"/>
        <end position="353"/>
    </location>
</feature>
<dbReference type="InterPro" id="IPR002172">
    <property type="entry name" value="LDrepeatLR_classA_rpt"/>
</dbReference>
<keyword evidence="9" id="KW-0406">Ion transport</keyword>
<proteinExistence type="predicted"/>
<dbReference type="PROSITE" id="PS50068">
    <property type="entry name" value="LDLRA_2"/>
    <property type="match status" value="1"/>
</dbReference>
<organism evidence="17 18">
    <name type="scientific">Petrolisthes manimaculis</name>
    <dbReference type="NCBI Taxonomy" id="1843537"/>
    <lineage>
        <taxon>Eukaryota</taxon>
        <taxon>Metazoa</taxon>
        <taxon>Ecdysozoa</taxon>
        <taxon>Arthropoda</taxon>
        <taxon>Crustacea</taxon>
        <taxon>Multicrustacea</taxon>
        <taxon>Malacostraca</taxon>
        <taxon>Eumalacostraca</taxon>
        <taxon>Eucarida</taxon>
        <taxon>Decapoda</taxon>
        <taxon>Pleocyemata</taxon>
        <taxon>Anomura</taxon>
        <taxon>Galatheoidea</taxon>
        <taxon>Porcellanidae</taxon>
        <taxon>Petrolisthes</taxon>
    </lineage>
</organism>
<evidence type="ECO:0000313" key="17">
    <source>
        <dbReference type="EMBL" id="KAK4317685.1"/>
    </source>
</evidence>
<feature type="transmembrane region" description="Helical" evidence="15">
    <location>
        <begin position="739"/>
        <end position="758"/>
    </location>
</feature>
<keyword evidence="8 15" id="KW-1133">Transmembrane helix</keyword>
<dbReference type="InterPro" id="IPR006202">
    <property type="entry name" value="Neur_chan_lig-bd"/>
</dbReference>
<dbReference type="Pfam" id="PF13385">
    <property type="entry name" value="Laminin_G_3"/>
    <property type="match status" value="1"/>
</dbReference>
<dbReference type="GO" id="GO:0099095">
    <property type="term" value="F:ligand-gated monoatomic anion channel activity"/>
    <property type="evidence" value="ECO:0007669"/>
    <property type="project" value="UniProtKB-ARBA"/>
</dbReference>
<feature type="transmembrane region" description="Helical" evidence="15">
    <location>
        <begin position="855"/>
        <end position="873"/>
    </location>
</feature>
<dbReference type="InterPro" id="IPR036055">
    <property type="entry name" value="LDL_receptor-like_sf"/>
</dbReference>
<evidence type="ECO:0000256" key="6">
    <source>
        <dbReference type="ARBA" id="ARBA00022729"/>
    </source>
</evidence>
<dbReference type="Pfam" id="PF00057">
    <property type="entry name" value="Ldl_recept_a"/>
    <property type="match status" value="1"/>
</dbReference>
<evidence type="ECO:0000256" key="11">
    <source>
        <dbReference type="ARBA" id="ARBA00023157"/>
    </source>
</evidence>
<evidence type="ECO:0000256" key="12">
    <source>
        <dbReference type="ARBA" id="ARBA00023180"/>
    </source>
</evidence>
<feature type="disulfide bond" evidence="14">
    <location>
        <begin position="471"/>
        <end position="486"/>
    </location>
</feature>
<name>A0AAE1PZN7_9EUCA</name>
<dbReference type="InterPro" id="IPR013320">
    <property type="entry name" value="ConA-like_dom_sf"/>
</dbReference>
<evidence type="ECO:0000256" key="10">
    <source>
        <dbReference type="ARBA" id="ARBA00023136"/>
    </source>
</evidence>
<dbReference type="PROSITE" id="PS00236">
    <property type="entry name" value="NEUROTR_ION_CHANNEL"/>
    <property type="match status" value="1"/>
</dbReference>
<keyword evidence="4" id="KW-1003">Cell membrane</keyword>
<dbReference type="PRINTS" id="PR00253">
    <property type="entry name" value="GABAARECEPTR"/>
</dbReference>
<dbReference type="InterPro" id="IPR001759">
    <property type="entry name" value="PTX_dom"/>
</dbReference>